<evidence type="ECO:0000256" key="1">
    <source>
        <dbReference type="ARBA" id="ARBA00000677"/>
    </source>
</evidence>
<dbReference type="InterPro" id="IPR036286">
    <property type="entry name" value="LexA/Signal_pep-like_sf"/>
</dbReference>
<dbReference type="Pfam" id="PF10502">
    <property type="entry name" value="Peptidase_S26"/>
    <property type="match status" value="1"/>
</dbReference>
<dbReference type="KEGG" id="npz:ACX27_21675"/>
<dbReference type="EC" id="3.4.21.89" evidence="4 8"/>
<reference evidence="11 12" key="2">
    <citation type="journal article" date="2016" name="Genome Announc.">
        <title>Draft Genome Sequence of the N2-Fixing Cyanobacterium Nostoc piscinale CENA21, Isolated from the Brazilian Amazon Floodplain.</title>
        <authorList>
            <person name="Leao T."/>
            <person name="Guimaraes P.I."/>
            <person name="de Melo A.G."/>
            <person name="Ramos R.T."/>
            <person name="Leao P.N."/>
            <person name="Silva A."/>
            <person name="Fiore M.F."/>
            <person name="Schneider M.P."/>
        </authorList>
    </citation>
    <scope>NUCLEOTIDE SEQUENCE [LARGE SCALE GENOMIC DNA]</scope>
    <source>
        <strain evidence="11 12">CENA21</strain>
    </source>
</reference>
<keyword evidence="8" id="KW-0812">Transmembrane</keyword>
<name>A0A0M4SZE3_9NOSO</name>
<gene>
    <name evidence="11" type="ORF">ACX27_21675</name>
</gene>
<comment type="similarity">
    <text evidence="3 9">Belongs to the peptidase S26 family.</text>
</comment>
<dbReference type="InterPro" id="IPR019758">
    <property type="entry name" value="Pept_S26A_signal_pept_1_CS"/>
</dbReference>
<evidence type="ECO:0000313" key="12">
    <source>
        <dbReference type="Proteomes" id="UP000062645"/>
    </source>
</evidence>
<protein>
    <recommendedName>
        <fullName evidence="4 8">Signal peptidase I</fullName>
        <ecNumber evidence="4 8">3.4.21.89</ecNumber>
    </recommendedName>
</protein>
<evidence type="ECO:0000259" key="10">
    <source>
        <dbReference type="Pfam" id="PF10502"/>
    </source>
</evidence>
<dbReference type="InterPro" id="IPR019757">
    <property type="entry name" value="Pept_S26A_signal_pept_1_Lys-AS"/>
</dbReference>
<dbReference type="GO" id="GO:0006465">
    <property type="term" value="P:signal peptide processing"/>
    <property type="evidence" value="ECO:0007669"/>
    <property type="project" value="InterPro"/>
</dbReference>
<dbReference type="CDD" id="cd06530">
    <property type="entry name" value="S26_SPase_I"/>
    <property type="match status" value="1"/>
</dbReference>
<keyword evidence="8" id="KW-1133">Transmembrane helix</keyword>
<evidence type="ECO:0000256" key="2">
    <source>
        <dbReference type="ARBA" id="ARBA00004401"/>
    </source>
</evidence>
<feature type="active site" evidence="7">
    <location>
        <position position="102"/>
    </location>
</feature>
<keyword evidence="8" id="KW-0472">Membrane</keyword>
<dbReference type="PANTHER" id="PTHR43390">
    <property type="entry name" value="SIGNAL PEPTIDASE I"/>
    <property type="match status" value="1"/>
</dbReference>
<feature type="transmembrane region" description="Helical" evidence="8">
    <location>
        <begin position="25"/>
        <end position="42"/>
    </location>
</feature>
<dbReference type="PROSITE" id="PS00760">
    <property type="entry name" value="SPASE_I_2"/>
    <property type="match status" value="1"/>
</dbReference>
<dbReference type="SUPFAM" id="SSF51306">
    <property type="entry name" value="LexA/Signal peptidase"/>
    <property type="match status" value="1"/>
</dbReference>
<dbReference type="GO" id="GO:0009003">
    <property type="term" value="F:signal peptidase activity"/>
    <property type="evidence" value="ECO:0007669"/>
    <property type="project" value="UniProtKB-EC"/>
</dbReference>
<proteinExistence type="inferred from homology"/>
<comment type="subcellular location">
    <subcellularLocation>
        <location evidence="2">Cell membrane</location>
        <topology evidence="2">Single-pass type II membrane protein</topology>
    </subcellularLocation>
    <subcellularLocation>
        <location evidence="9">Membrane</location>
        <topology evidence="9">Single-pass type II membrane protein</topology>
    </subcellularLocation>
</comment>
<evidence type="ECO:0000256" key="7">
    <source>
        <dbReference type="PIRSR" id="PIRSR600223-1"/>
    </source>
</evidence>
<evidence type="ECO:0000256" key="5">
    <source>
        <dbReference type="ARBA" id="ARBA00022670"/>
    </source>
</evidence>
<dbReference type="STRING" id="224013.ACX27_21675"/>
<dbReference type="Proteomes" id="UP000062645">
    <property type="component" value="Chromosome"/>
</dbReference>
<dbReference type="GO" id="GO:0004252">
    <property type="term" value="F:serine-type endopeptidase activity"/>
    <property type="evidence" value="ECO:0007669"/>
    <property type="project" value="InterPro"/>
</dbReference>
<dbReference type="RefSeq" id="WP_062295458.1">
    <property type="nucleotide sequence ID" value="NZ_CP012036.1"/>
</dbReference>
<sequence>MIPQETDTKAANTSSKTWRGWRENLTLVAIALLLAVLIRTFVAEPRYIPSDSMVPTLYEGDRLVVEKISYHFQPPATGDIVVFQAPEELQKRGYPKDQAFIKRVIATPGEIIKVAGGKVYLNGQALPEDYIAEPANQPFPPVQVPPDELFVMGDNRNDSNDSRYWGFLPRQNIIGRAVFRFWPLHRIGFI</sequence>
<evidence type="ECO:0000256" key="9">
    <source>
        <dbReference type="RuleBase" id="RU362042"/>
    </source>
</evidence>
<feature type="active site" evidence="7">
    <location>
        <position position="52"/>
    </location>
</feature>
<evidence type="ECO:0000313" key="11">
    <source>
        <dbReference type="EMBL" id="ALF54846.1"/>
    </source>
</evidence>
<reference evidence="12" key="1">
    <citation type="submission" date="2015-07" db="EMBL/GenBank/DDBJ databases">
        <title>Genome Of Nitrogen-Fixing Cyanobacterium Nostoc piscinale CENA21 From Solimoes/Amazon River Floodplain Sediments And Comparative Genomics To Uncover Biosynthetic Natural Products Potential.</title>
        <authorList>
            <person name="Leao T.F."/>
            <person name="Leao P.N."/>
            <person name="Guimaraes P.I."/>
            <person name="de Melo A.G.C."/>
            <person name="Ramos R.T.J."/>
            <person name="Silva A."/>
            <person name="Fiore M.F."/>
            <person name="Schneider M.P.C."/>
        </authorList>
    </citation>
    <scope>NUCLEOTIDE SEQUENCE [LARGE SCALE GENOMIC DNA]</scope>
    <source>
        <strain evidence="12">CENA21</strain>
    </source>
</reference>
<dbReference type="InterPro" id="IPR019533">
    <property type="entry name" value="Peptidase_S26"/>
</dbReference>
<dbReference type="OrthoDB" id="9802919at2"/>
<evidence type="ECO:0000256" key="4">
    <source>
        <dbReference type="ARBA" id="ARBA00013208"/>
    </source>
</evidence>
<accession>A0A0M4SZE3</accession>
<keyword evidence="12" id="KW-1185">Reference proteome</keyword>
<dbReference type="Gene3D" id="2.10.109.10">
    <property type="entry name" value="Umud Fragment, subunit A"/>
    <property type="match status" value="1"/>
</dbReference>
<dbReference type="EMBL" id="CP012036">
    <property type="protein sequence ID" value="ALF54846.1"/>
    <property type="molecule type" value="Genomic_DNA"/>
</dbReference>
<dbReference type="AlphaFoldDB" id="A0A0M4SZE3"/>
<dbReference type="InterPro" id="IPR019756">
    <property type="entry name" value="Pept_S26A_signal_pept_1_Ser-AS"/>
</dbReference>
<evidence type="ECO:0000256" key="8">
    <source>
        <dbReference type="RuleBase" id="RU003993"/>
    </source>
</evidence>
<dbReference type="PROSITE" id="PS00761">
    <property type="entry name" value="SPASE_I_3"/>
    <property type="match status" value="1"/>
</dbReference>
<feature type="domain" description="Peptidase S26" evidence="10">
    <location>
        <begin position="22"/>
        <end position="182"/>
    </location>
</feature>
<evidence type="ECO:0000256" key="6">
    <source>
        <dbReference type="ARBA" id="ARBA00022801"/>
    </source>
</evidence>
<dbReference type="PATRIC" id="fig|224013.5.peg.5200"/>
<comment type="catalytic activity">
    <reaction evidence="1 8">
        <text>Cleavage of hydrophobic, N-terminal signal or leader sequences from secreted and periplasmic proteins.</text>
        <dbReference type="EC" id="3.4.21.89"/>
    </reaction>
</comment>
<dbReference type="PROSITE" id="PS00501">
    <property type="entry name" value="SPASE_I_1"/>
    <property type="match status" value="1"/>
</dbReference>
<dbReference type="PRINTS" id="PR00727">
    <property type="entry name" value="LEADERPTASE"/>
</dbReference>
<dbReference type="InterPro" id="IPR000223">
    <property type="entry name" value="Pept_S26A_signal_pept_1"/>
</dbReference>
<evidence type="ECO:0000256" key="3">
    <source>
        <dbReference type="ARBA" id="ARBA00009370"/>
    </source>
</evidence>
<dbReference type="GO" id="GO:0005886">
    <property type="term" value="C:plasma membrane"/>
    <property type="evidence" value="ECO:0007669"/>
    <property type="project" value="UniProtKB-SubCell"/>
</dbReference>
<keyword evidence="6 8" id="KW-0378">Hydrolase</keyword>
<dbReference type="PANTHER" id="PTHR43390:SF1">
    <property type="entry name" value="CHLOROPLAST PROCESSING PEPTIDASE"/>
    <property type="match status" value="1"/>
</dbReference>
<organism evidence="11 12">
    <name type="scientific">Nostoc piscinale CENA21</name>
    <dbReference type="NCBI Taxonomy" id="224013"/>
    <lineage>
        <taxon>Bacteria</taxon>
        <taxon>Bacillati</taxon>
        <taxon>Cyanobacteriota</taxon>
        <taxon>Cyanophyceae</taxon>
        <taxon>Nostocales</taxon>
        <taxon>Nostocaceae</taxon>
        <taxon>Nostoc</taxon>
    </lineage>
</organism>
<keyword evidence="5 8" id="KW-0645">Protease</keyword>
<dbReference type="NCBIfam" id="TIGR02227">
    <property type="entry name" value="sigpep_I_bact"/>
    <property type="match status" value="1"/>
</dbReference>